<keyword evidence="2" id="KW-1185">Reference proteome</keyword>
<dbReference type="Pfam" id="PF17921">
    <property type="entry name" value="Integrase_H2C2"/>
    <property type="match status" value="1"/>
</dbReference>
<dbReference type="RefSeq" id="XP_065671790.1">
    <property type="nucleotide sequence ID" value="XM_065815718.1"/>
</dbReference>
<dbReference type="PANTHER" id="PTHR47331:SF2">
    <property type="match status" value="1"/>
</dbReference>
<sequence length="310" mass="35456">MEGPDFLNSITVAWPVYDLIFESTKIPEELSCIVSSSVHYPDLSFIDIEKFNSYESLLRVTARILRFVNNLKLRLRKLNGLKILTLLSDEREEAITMWIKHVQRDVMTASNYKQLRQDLRLVEVDGVVRCTGCLKNALIPYTAKIFLPRSCYLSKLTILHCHVLVKHNGVKESLNELRNKFWVPKARCLIHSVIQKCFLCRKLEGKPYFYPISSPLPVSRLNNKHAFKYTGVDNAGPLYVKSIHGSNTLHKVWIFLITCCSSRAFVLGLVSDCSAIATIRGLRRFFAKRGVPSEILSENGTRFTYSPILD</sequence>
<name>A0ABM4DBP7_HYDVU</name>
<dbReference type="PANTHER" id="PTHR47331">
    <property type="entry name" value="PHD-TYPE DOMAIN-CONTAINING PROTEIN"/>
    <property type="match status" value="1"/>
</dbReference>
<dbReference type="InterPro" id="IPR036397">
    <property type="entry name" value="RNaseH_sf"/>
</dbReference>
<protein>
    <submittedName>
        <fullName evidence="3">Uncharacterized protein LOC136089666</fullName>
    </submittedName>
</protein>
<proteinExistence type="predicted"/>
<dbReference type="Proteomes" id="UP001652625">
    <property type="component" value="Chromosome 13"/>
</dbReference>
<dbReference type="SUPFAM" id="SSF53098">
    <property type="entry name" value="Ribonuclease H-like"/>
    <property type="match status" value="1"/>
</dbReference>
<dbReference type="Gene3D" id="3.30.420.10">
    <property type="entry name" value="Ribonuclease H-like superfamily/Ribonuclease H"/>
    <property type="match status" value="1"/>
</dbReference>
<dbReference type="InterPro" id="IPR012337">
    <property type="entry name" value="RNaseH-like_sf"/>
</dbReference>
<feature type="domain" description="Integrase zinc-binding" evidence="1">
    <location>
        <begin position="158"/>
        <end position="202"/>
    </location>
</feature>
<organism evidence="2 3">
    <name type="scientific">Hydra vulgaris</name>
    <name type="common">Hydra</name>
    <name type="synonym">Hydra attenuata</name>
    <dbReference type="NCBI Taxonomy" id="6087"/>
    <lineage>
        <taxon>Eukaryota</taxon>
        <taxon>Metazoa</taxon>
        <taxon>Cnidaria</taxon>
        <taxon>Hydrozoa</taxon>
        <taxon>Hydroidolina</taxon>
        <taxon>Anthoathecata</taxon>
        <taxon>Aplanulata</taxon>
        <taxon>Hydridae</taxon>
        <taxon>Hydra</taxon>
    </lineage>
</organism>
<accession>A0ABM4DBP7</accession>
<evidence type="ECO:0000259" key="1">
    <source>
        <dbReference type="Pfam" id="PF17921"/>
    </source>
</evidence>
<evidence type="ECO:0000313" key="3">
    <source>
        <dbReference type="RefSeq" id="XP_065671790.1"/>
    </source>
</evidence>
<evidence type="ECO:0000313" key="2">
    <source>
        <dbReference type="Proteomes" id="UP001652625"/>
    </source>
</evidence>
<gene>
    <name evidence="3" type="primary">LOC136089666</name>
</gene>
<dbReference type="GeneID" id="136089666"/>
<dbReference type="InterPro" id="IPR041588">
    <property type="entry name" value="Integrase_H2C2"/>
</dbReference>
<reference evidence="3" key="1">
    <citation type="submission" date="2025-08" db="UniProtKB">
        <authorList>
            <consortium name="RefSeq"/>
        </authorList>
    </citation>
    <scope>IDENTIFICATION</scope>
</reference>